<evidence type="ECO:0000313" key="2">
    <source>
        <dbReference type="EMBL" id="GAN61798.1"/>
    </source>
</evidence>
<keyword evidence="4" id="KW-1185">Reference proteome</keyword>
<gene>
    <name evidence="2" type="ORF">Abin_002_054</name>
    <name evidence="3" type="ORF">AIN02nite_16830</name>
</gene>
<accession>A0A6N3T6V4</accession>
<dbReference type="RefSeq" id="WP_052948136.1">
    <property type="nucleotide sequence ID" value="NZ_BAMW01000002.1"/>
</dbReference>
<evidence type="ECO:0000256" key="1">
    <source>
        <dbReference type="SAM" id="Phobius"/>
    </source>
</evidence>
<reference evidence="2 4" key="1">
    <citation type="submission" date="2012-11" db="EMBL/GenBank/DDBJ databases">
        <title>Whole genome sequence of Acetobacter indonesiensis 5H-1.</title>
        <authorList>
            <person name="Azuma Y."/>
            <person name="Higashiura N."/>
            <person name="Hirakawa H."/>
            <person name="Matsushita K."/>
        </authorList>
    </citation>
    <scope>NUCLEOTIDE SEQUENCE [LARGE SCALE GENOMIC DNA]</scope>
    <source>
        <strain evidence="2 4">5H-1</strain>
    </source>
</reference>
<comment type="caution">
    <text evidence="3">The sequence shown here is derived from an EMBL/GenBank/DDBJ whole genome shotgun (WGS) entry which is preliminary data.</text>
</comment>
<organism evidence="3 5">
    <name type="scientific">Acetobacter indonesiensis</name>
    <dbReference type="NCBI Taxonomy" id="104101"/>
    <lineage>
        <taxon>Bacteria</taxon>
        <taxon>Pseudomonadati</taxon>
        <taxon>Pseudomonadota</taxon>
        <taxon>Alphaproteobacteria</taxon>
        <taxon>Acetobacterales</taxon>
        <taxon>Acetobacteraceae</taxon>
        <taxon>Acetobacter</taxon>
    </lineage>
</organism>
<dbReference type="AlphaFoldDB" id="A0A6N3T6V4"/>
<evidence type="ECO:0000313" key="4">
    <source>
        <dbReference type="Proteomes" id="UP000032673"/>
    </source>
</evidence>
<protein>
    <submittedName>
        <fullName evidence="3">Uncharacterized protein</fullName>
    </submittedName>
</protein>
<reference evidence="3 5" key="2">
    <citation type="submission" date="2019-07" db="EMBL/GenBank/DDBJ databases">
        <title>Whole genome shotgun sequence of Acetobacter indonesiensis NBRC 16471.</title>
        <authorList>
            <person name="Hosoyama A."/>
            <person name="Uohara A."/>
            <person name="Ohji S."/>
            <person name="Ichikawa N."/>
        </authorList>
    </citation>
    <scope>NUCLEOTIDE SEQUENCE [LARGE SCALE GENOMIC DNA]</scope>
    <source>
        <strain evidence="3 5">NBRC 16471</strain>
    </source>
</reference>
<dbReference type="Proteomes" id="UP000032673">
    <property type="component" value="Unassembled WGS sequence"/>
</dbReference>
<keyword evidence="1" id="KW-1133">Transmembrane helix</keyword>
<keyword evidence="1" id="KW-0812">Transmembrane</keyword>
<evidence type="ECO:0000313" key="5">
    <source>
        <dbReference type="Proteomes" id="UP000321104"/>
    </source>
</evidence>
<evidence type="ECO:0000313" key="3">
    <source>
        <dbReference type="EMBL" id="GEN03658.1"/>
    </source>
</evidence>
<name>A0A6N3T6V4_9PROT</name>
<dbReference type="EMBL" id="BJXQ01000008">
    <property type="protein sequence ID" value="GEN03658.1"/>
    <property type="molecule type" value="Genomic_DNA"/>
</dbReference>
<keyword evidence="1" id="KW-0472">Membrane</keyword>
<proteinExistence type="predicted"/>
<feature type="transmembrane region" description="Helical" evidence="1">
    <location>
        <begin position="118"/>
        <end position="142"/>
    </location>
</feature>
<dbReference type="Proteomes" id="UP000321104">
    <property type="component" value="Unassembled WGS sequence"/>
</dbReference>
<dbReference type="EMBL" id="BAMW01000002">
    <property type="protein sequence ID" value="GAN61798.1"/>
    <property type="molecule type" value="Genomic_DNA"/>
</dbReference>
<sequence length="209" mass="22641">MTRSPVYLTDLACSERLTIWTIRRLAGEASSAPQSACGRQIGMFLPCFREEFMAVAEAFHDAVTRMAALEIPSLDIRSGSALAITATEYNLLLATEAAQNERDAEVQSLLKPLLPFPALLAGLTSAITTLGACLAGAGYWLSHHASKALARRPSYEMVPVYVRPRATTAAALSVARWRDFNMDTTHVSWPIGSTHHDTTSSLSPSPLTH</sequence>